<gene>
    <name evidence="1" type="ORF">J34TS1_41320</name>
</gene>
<dbReference type="Proteomes" id="UP000682811">
    <property type="component" value="Unassembled WGS sequence"/>
</dbReference>
<dbReference type="AlphaFoldDB" id="A0A919YDV3"/>
<dbReference type="EMBL" id="BORT01000021">
    <property type="protein sequence ID" value="GIO49367.1"/>
    <property type="molecule type" value="Genomic_DNA"/>
</dbReference>
<sequence>MHSHGSLGSVYQKLALYDTAILSIEYNEKDVITLEEDQHLIILIAQQILWRNNEHLVSATNVMHEASKPESQMNPFTI</sequence>
<evidence type="ECO:0000313" key="1">
    <source>
        <dbReference type="EMBL" id="GIO49367.1"/>
    </source>
</evidence>
<evidence type="ECO:0000313" key="2">
    <source>
        <dbReference type="Proteomes" id="UP000682811"/>
    </source>
</evidence>
<organism evidence="1 2">
    <name type="scientific">Paenibacillus azoreducens</name>
    <dbReference type="NCBI Taxonomy" id="116718"/>
    <lineage>
        <taxon>Bacteria</taxon>
        <taxon>Bacillati</taxon>
        <taxon>Bacillota</taxon>
        <taxon>Bacilli</taxon>
        <taxon>Bacillales</taxon>
        <taxon>Paenibacillaceae</taxon>
        <taxon>Paenibacillus</taxon>
    </lineage>
</organism>
<accession>A0A919YDV3</accession>
<proteinExistence type="predicted"/>
<name>A0A919YDV3_9BACL</name>
<comment type="caution">
    <text evidence="1">The sequence shown here is derived from an EMBL/GenBank/DDBJ whole genome shotgun (WGS) entry which is preliminary data.</text>
</comment>
<reference evidence="1 2" key="1">
    <citation type="submission" date="2021-03" db="EMBL/GenBank/DDBJ databases">
        <title>Antimicrobial resistance genes in bacteria isolated from Japanese honey, and their potential for conferring macrolide and lincosamide resistance in the American foulbrood pathogen Paenibacillus larvae.</title>
        <authorList>
            <person name="Okamoto M."/>
            <person name="Kumagai M."/>
            <person name="Kanamori H."/>
            <person name="Takamatsu D."/>
        </authorList>
    </citation>
    <scope>NUCLEOTIDE SEQUENCE [LARGE SCALE GENOMIC DNA]</scope>
    <source>
        <strain evidence="1 2">J34TS1</strain>
    </source>
</reference>
<protein>
    <submittedName>
        <fullName evidence="1">Uncharacterized protein</fullName>
    </submittedName>
</protein>
<keyword evidence="2" id="KW-1185">Reference proteome</keyword>